<protein>
    <submittedName>
        <fullName evidence="1">Uncharacterized protein</fullName>
    </submittedName>
</protein>
<evidence type="ECO:0000313" key="1">
    <source>
        <dbReference type="EMBL" id="EMI56641.1"/>
    </source>
</evidence>
<evidence type="ECO:0000313" key="2">
    <source>
        <dbReference type="Proteomes" id="UP000011885"/>
    </source>
</evidence>
<proteinExistence type="predicted"/>
<dbReference type="Proteomes" id="UP000011885">
    <property type="component" value="Unassembled WGS sequence"/>
</dbReference>
<name>M5UFL3_9BACT</name>
<dbReference type="PATRIC" id="fig|1263870.3.peg.2032"/>
<reference evidence="1 2" key="1">
    <citation type="journal article" date="2013" name="Mar. Genomics">
        <title>Expression of sulfatases in Rhodopirellula baltica and the diversity of sulfatases in the genus Rhodopirellula.</title>
        <authorList>
            <person name="Wegner C.E."/>
            <person name="Richter-Heitmann T."/>
            <person name="Klindworth A."/>
            <person name="Klockow C."/>
            <person name="Richter M."/>
            <person name="Achstetter T."/>
            <person name="Glockner F.O."/>
            <person name="Harder J."/>
        </authorList>
    </citation>
    <scope>NUCLEOTIDE SEQUENCE [LARGE SCALE GENOMIC DNA]</scope>
    <source>
        <strain evidence="1 2">SM41</strain>
    </source>
</reference>
<sequence length="68" mass="7778">MIIRQRIKPIIVSQPAIQFSATTQHRVIEPVRTPLQLNFPSIRVCVSHQYAVHVATTPYQAHCDLTRT</sequence>
<comment type="caution">
    <text evidence="1">The sequence shown here is derived from an EMBL/GenBank/DDBJ whole genome shotgun (WGS) entry which is preliminary data.</text>
</comment>
<dbReference type="EMBL" id="ANOH01000135">
    <property type="protein sequence ID" value="EMI56641.1"/>
    <property type="molecule type" value="Genomic_DNA"/>
</dbReference>
<gene>
    <name evidence="1" type="ORF">RSSM_01900</name>
</gene>
<organism evidence="1 2">
    <name type="scientific">Rhodopirellula sallentina SM41</name>
    <dbReference type="NCBI Taxonomy" id="1263870"/>
    <lineage>
        <taxon>Bacteria</taxon>
        <taxon>Pseudomonadati</taxon>
        <taxon>Planctomycetota</taxon>
        <taxon>Planctomycetia</taxon>
        <taxon>Pirellulales</taxon>
        <taxon>Pirellulaceae</taxon>
        <taxon>Rhodopirellula</taxon>
    </lineage>
</organism>
<dbReference type="AlphaFoldDB" id="M5UFL3"/>
<keyword evidence="2" id="KW-1185">Reference proteome</keyword>
<accession>M5UFL3</accession>